<organism evidence="3 4">
    <name type="scientific">Ureaplasma urealyticum</name>
    <name type="common">Ureaplasma urealyticum biotype 2</name>
    <dbReference type="NCBI Taxonomy" id="2130"/>
    <lineage>
        <taxon>Bacteria</taxon>
        <taxon>Bacillati</taxon>
        <taxon>Mycoplasmatota</taxon>
        <taxon>Mycoplasmoidales</taxon>
        <taxon>Mycoplasmoidaceae</taxon>
        <taxon>Ureaplasma</taxon>
    </lineage>
</organism>
<evidence type="ECO:0008006" key="6">
    <source>
        <dbReference type="Google" id="ProtNLM"/>
    </source>
</evidence>
<dbReference type="Proteomes" id="UP000318231">
    <property type="component" value="Chromosome"/>
</dbReference>
<reference evidence="2 5" key="2">
    <citation type="submission" date="2021-10" db="EMBL/GenBank/DDBJ databases">
        <title>Sequencing the mobilome of antimicrobial resistant bacterial isolates spanning a range of GC content: The potential of a sustainable low cost, low infrastructure approach for surveillance with Oxford Nanopore sequencing.</title>
        <authorList>
            <person name="Sands K."/>
        </authorList>
    </citation>
    <scope>NUCLEOTIDE SEQUENCE [LARGE SCALE GENOMIC DNA]</scope>
    <source>
        <strain evidence="2 5">MIN-202</strain>
    </source>
</reference>
<protein>
    <recommendedName>
        <fullName evidence="6">Lipoprotein</fullName>
    </recommendedName>
</protein>
<evidence type="ECO:0000313" key="4">
    <source>
        <dbReference type="Proteomes" id="UP000318231"/>
    </source>
</evidence>
<dbReference type="Proteomes" id="UP001201240">
    <property type="component" value="Unassembled WGS sequence"/>
</dbReference>
<dbReference type="EMBL" id="JAJBIS010000001">
    <property type="protein sequence ID" value="MCF1349272.1"/>
    <property type="molecule type" value="Genomic_DNA"/>
</dbReference>
<accession>A0AAP9D7M1</accession>
<sequence>MKKIKIITSTIALLFVGAISTISIVACSKQNNQKTKINSQEQTNKIIEAILNKKEGKDNFIDWVHWWNSPFQQARKLAKDLDKYVDLTKSKNFKSLIDKNEYKQTFSAQIEDVIKTIKDDIKMYANSPFWKKWREQKKTALFLINYAPFQKDDNQINAPGILLPAEYPLLYAKPDFEALPGLGVFFPTPKSMDAVDILDTWKSFGSLVSSKGNLVEKGVLATKLQSSFAKTADKVVYIYDDAIVPNIYNENGERNLKITQDFANWMIDQDYKGYIAREFLKANQKQDLIPLPMSVVWHASYGIVGMHRMLYTLSKAFGMPKDELEHLKAQEKFKIPTLRKLLSNDELETKDGVQIIKSNIDSPFKRHRDQNRADWKIWATNSQVLDICIALGLKPDLLVKGELSTSVHEDPELAYYLNDVIKTQLSNVKAVSIKGDHVNWTTTNYEPIKNLNVNLILMGVHGLIKNSAFKKMMDEGKQIKNWAFTDRRFSDETRQYVKSGEEDLYSQNASILGWEDFLKTRNKN</sequence>
<dbReference type="AlphaFoldDB" id="A0AAP9D7M1"/>
<evidence type="ECO:0000313" key="5">
    <source>
        <dbReference type="Proteomes" id="UP001201240"/>
    </source>
</evidence>
<dbReference type="GeneID" id="93849131"/>
<reference evidence="3 4" key="1">
    <citation type="submission" date="2019-07" db="EMBL/GenBank/DDBJ databases">
        <title>Comparative genomics of three clinical Ureaplasma species: analysis of their core genomes and virulence factors.</title>
        <authorList>
            <person name="Yang T."/>
            <person name="Zhang Y."/>
            <person name="Li X."/>
            <person name="Kong Y."/>
            <person name="Yu H."/>
            <person name="Ruan Z."/>
            <person name="Xie X."/>
            <person name="Zhang J."/>
        </authorList>
    </citation>
    <scope>NUCLEOTIDE SEQUENCE [LARGE SCALE GENOMIC DNA]</scope>
    <source>
        <strain evidence="3 4">132</strain>
    </source>
</reference>
<feature type="signal peptide" evidence="1">
    <location>
        <begin position="1"/>
        <end position="25"/>
    </location>
</feature>
<dbReference type="EMBL" id="CP041200">
    <property type="protein sequence ID" value="QDI65173.1"/>
    <property type="molecule type" value="Genomic_DNA"/>
</dbReference>
<feature type="chain" id="PRO_5042980879" description="Lipoprotein" evidence="1">
    <location>
        <begin position="26"/>
        <end position="524"/>
    </location>
</feature>
<gene>
    <name evidence="3" type="ORF">FJM05_03270</name>
    <name evidence="2" type="ORF">LH652_03165</name>
</gene>
<keyword evidence="1" id="KW-0732">Signal</keyword>
<evidence type="ECO:0000256" key="1">
    <source>
        <dbReference type="SAM" id="SignalP"/>
    </source>
</evidence>
<proteinExistence type="predicted"/>
<evidence type="ECO:0000313" key="3">
    <source>
        <dbReference type="EMBL" id="QDI65173.1"/>
    </source>
</evidence>
<name>A0AAP9D7M1_UREUR</name>
<evidence type="ECO:0000313" key="2">
    <source>
        <dbReference type="EMBL" id="MCF1349272.1"/>
    </source>
</evidence>
<dbReference type="RefSeq" id="WP_004025532.1">
    <property type="nucleotide sequence ID" value="NZ_CAMXZD010000007.1"/>
</dbReference>
<dbReference type="PROSITE" id="PS51257">
    <property type="entry name" value="PROKAR_LIPOPROTEIN"/>
    <property type="match status" value="1"/>
</dbReference>